<feature type="compositionally biased region" description="Basic and acidic residues" evidence="1">
    <location>
        <begin position="60"/>
        <end position="77"/>
    </location>
</feature>
<feature type="compositionally biased region" description="Low complexity" evidence="1">
    <location>
        <begin position="1"/>
        <end position="20"/>
    </location>
</feature>
<keyword evidence="4" id="KW-1185">Reference proteome</keyword>
<accession>I1INB8</accession>
<name>I1INB8_BRADI</name>
<dbReference type="InParanoid" id="I1INB8"/>
<evidence type="ECO:0000313" key="2">
    <source>
        <dbReference type="EMBL" id="KQJ89325.1"/>
    </source>
</evidence>
<feature type="compositionally biased region" description="Basic and acidic residues" evidence="1">
    <location>
        <begin position="92"/>
        <end position="107"/>
    </location>
</feature>
<dbReference type="EMBL" id="CM000883">
    <property type="protein sequence ID" value="KQJ89325.1"/>
    <property type="molecule type" value="Genomic_DNA"/>
</dbReference>
<reference evidence="2 3" key="1">
    <citation type="journal article" date="2010" name="Nature">
        <title>Genome sequencing and analysis of the model grass Brachypodium distachyon.</title>
        <authorList>
            <consortium name="International Brachypodium Initiative"/>
        </authorList>
    </citation>
    <scope>NUCLEOTIDE SEQUENCE [LARGE SCALE GENOMIC DNA]</scope>
    <source>
        <strain evidence="2 3">Bd21</strain>
    </source>
</reference>
<dbReference type="Proteomes" id="UP000008810">
    <property type="component" value="Chromosome 4"/>
</dbReference>
<evidence type="ECO:0000313" key="3">
    <source>
        <dbReference type="EnsemblPlants" id="KQJ89325"/>
    </source>
</evidence>
<dbReference type="EnsemblPlants" id="KQJ89325">
    <property type="protein sequence ID" value="KQJ89325"/>
    <property type="gene ID" value="BRADI_4g24900v3"/>
</dbReference>
<dbReference type="HOGENOM" id="CLU_1789520_0_0_1"/>
<reference evidence="2" key="2">
    <citation type="submission" date="2017-06" db="EMBL/GenBank/DDBJ databases">
        <title>WGS assembly of Brachypodium distachyon.</title>
        <authorList>
            <consortium name="The International Brachypodium Initiative"/>
            <person name="Lucas S."/>
            <person name="Harmon-Smith M."/>
            <person name="Lail K."/>
            <person name="Tice H."/>
            <person name="Grimwood J."/>
            <person name="Bruce D."/>
            <person name="Barry K."/>
            <person name="Shu S."/>
            <person name="Lindquist E."/>
            <person name="Wang M."/>
            <person name="Pitluck S."/>
            <person name="Vogel J.P."/>
            <person name="Garvin D.F."/>
            <person name="Mockler T.C."/>
            <person name="Schmutz J."/>
            <person name="Rokhsar D."/>
            <person name="Bevan M.W."/>
        </authorList>
    </citation>
    <scope>NUCLEOTIDE SEQUENCE</scope>
    <source>
        <strain evidence="2">Bd21</strain>
    </source>
</reference>
<evidence type="ECO:0000256" key="1">
    <source>
        <dbReference type="SAM" id="MobiDB-lite"/>
    </source>
</evidence>
<proteinExistence type="predicted"/>
<sequence>MGGNLAVGAAARSRPAAASHGPKRWCAEATAPLLERMTKVQAEMGRKKGRRPGGGGGKAARAEMDVGEEARQRRLDEEGGCGTASARTWRGGQREEVATRGGGDQRKGTGGLQLAAGREAATNPRRRLAEGIERRKEKRRSGLRN</sequence>
<feature type="region of interest" description="Disordered" evidence="1">
    <location>
        <begin position="1"/>
        <end position="24"/>
    </location>
</feature>
<protein>
    <submittedName>
        <fullName evidence="2 3">Uncharacterized protein</fullName>
    </submittedName>
</protein>
<reference evidence="3" key="3">
    <citation type="submission" date="2018-08" db="UniProtKB">
        <authorList>
            <consortium name="EnsemblPlants"/>
        </authorList>
    </citation>
    <scope>IDENTIFICATION</scope>
    <source>
        <strain evidence="3">cv. Bd21</strain>
    </source>
</reference>
<dbReference type="Gramene" id="KQJ89325">
    <property type="protein sequence ID" value="KQJ89325"/>
    <property type="gene ID" value="BRADI_4g24900v3"/>
</dbReference>
<feature type="region of interest" description="Disordered" evidence="1">
    <location>
        <begin position="41"/>
        <end position="145"/>
    </location>
</feature>
<gene>
    <name evidence="2" type="ORF">BRADI_4g24900v3</name>
</gene>
<dbReference type="AlphaFoldDB" id="I1INB8"/>
<evidence type="ECO:0000313" key="4">
    <source>
        <dbReference type="Proteomes" id="UP000008810"/>
    </source>
</evidence>
<feature type="compositionally biased region" description="Basic residues" evidence="1">
    <location>
        <begin position="136"/>
        <end position="145"/>
    </location>
</feature>
<organism evidence="3">
    <name type="scientific">Brachypodium distachyon</name>
    <name type="common">Purple false brome</name>
    <name type="synonym">Trachynia distachya</name>
    <dbReference type="NCBI Taxonomy" id="15368"/>
    <lineage>
        <taxon>Eukaryota</taxon>
        <taxon>Viridiplantae</taxon>
        <taxon>Streptophyta</taxon>
        <taxon>Embryophyta</taxon>
        <taxon>Tracheophyta</taxon>
        <taxon>Spermatophyta</taxon>
        <taxon>Magnoliopsida</taxon>
        <taxon>Liliopsida</taxon>
        <taxon>Poales</taxon>
        <taxon>Poaceae</taxon>
        <taxon>BOP clade</taxon>
        <taxon>Pooideae</taxon>
        <taxon>Stipodae</taxon>
        <taxon>Brachypodieae</taxon>
        <taxon>Brachypodium</taxon>
    </lineage>
</organism>